<evidence type="ECO:0000256" key="2">
    <source>
        <dbReference type="ARBA" id="ARBA00004240"/>
    </source>
</evidence>
<dbReference type="PANTHER" id="PTHR48182:SF2">
    <property type="entry name" value="PROTEIN SERAC1"/>
    <property type="match status" value="1"/>
</dbReference>
<dbReference type="PANTHER" id="PTHR48182">
    <property type="entry name" value="PROTEIN SERAC1"/>
    <property type="match status" value="1"/>
</dbReference>
<protein>
    <recommendedName>
        <fullName evidence="10">DUF676 domain-containing protein</fullName>
    </recommendedName>
</protein>
<dbReference type="HOGENOM" id="CLU_874455_0_0_1"/>
<dbReference type="GO" id="GO:0005739">
    <property type="term" value="C:mitochondrion"/>
    <property type="evidence" value="ECO:0007669"/>
    <property type="project" value="UniProtKB-SubCell"/>
</dbReference>
<dbReference type="AlphaFoldDB" id="A0A072PHK8"/>
<dbReference type="RefSeq" id="XP_013261921.1">
    <property type="nucleotide sequence ID" value="XM_013406467.1"/>
</dbReference>
<gene>
    <name evidence="8" type="ORF">A1O9_04175</name>
</gene>
<dbReference type="VEuPathDB" id="FungiDB:A1O9_04175"/>
<dbReference type="Gene3D" id="3.40.50.1820">
    <property type="entry name" value="alpha/beta hydrolase"/>
    <property type="match status" value="1"/>
</dbReference>
<dbReference type="Proteomes" id="UP000027920">
    <property type="component" value="Unassembled WGS sequence"/>
</dbReference>
<evidence type="ECO:0000256" key="7">
    <source>
        <dbReference type="SAM" id="Phobius"/>
    </source>
</evidence>
<proteinExistence type="predicted"/>
<dbReference type="EMBL" id="AMGV01000003">
    <property type="protein sequence ID" value="KEF59331.1"/>
    <property type="molecule type" value="Genomic_DNA"/>
</dbReference>
<evidence type="ECO:0000256" key="1">
    <source>
        <dbReference type="ARBA" id="ARBA00004173"/>
    </source>
</evidence>
<evidence type="ECO:0008006" key="10">
    <source>
        <dbReference type="Google" id="ProtNLM"/>
    </source>
</evidence>
<keyword evidence="7" id="KW-0812">Transmembrane</keyword>
<evidence type="ECO:0000256" key="5">
    <source>
        <dbReference type="ARBA" id="ARBA00023128"/>
    </source>
</evidence>
<organism evidence="8 9">
    <name type="scientific">Exophiala aquamarina CBS 119918</name>
    <dbReference type="NCBI Taxonomy" id="1182545"/>
    <lineage>
        <taxon>Eukaryota</taxon>
        <taxon>Fungi</taxon>
        <taxon>Dikarya</taxon>
        <taxon>Ascomycota</taxon>
        <taxon>Pezizomycotina</taxon>
        <taxon>Eurotiomycetes</taxon>
        <taxon>Chaetothyriomycetidae</taxon>
        <taxon>Chaetothyriales</taxon>
        <taxon>Herpotrichiellaceae</taxon>
        <taxon>Exophiala</taxon>
    </lineage>
</organism>
<dbReference type="GeneID" id="25279108"/>
<evidence type="ECO:0000256" key="4">
    <source>
        <dbReference type="ARBA" id="ARBA00022824"/>
    </source>
</evidence>
<keyword evidence="4" id="KW-0256">Endoplasmic reticulum</keyword>
<feature type="transmembrane region" description="Helical" evidence="7">
    <location>
        <begin position="235"/>
        <end position="254"/>
    </location>
</feature>
<comment type="caution">
    <text evidence="8">The sequence shown here is derived from an EMBL/GenBank/DDBJ whole genome shotgun (WGS) entry which is preliminary data.</text>
</comment>
<evidence type="ECO:0000313" key="9">
    <source>
        <dbReference type="Proteomes" id="UP000027920"/>
    </source>
</evidence>
<dbReference type="InterPro" id="IPR029058">
    <property type="entry name" value="AB_hydrolase_fold"/>
</dbReference>
<keyword evidence="7" id="KW-1133">Transmembrane helix</keyword>
<dbReference type="GO" id="GO:0005783">
    <property type="term" value="C:endoplasmic reticulum"/>
    <property type="evidence" value="ECO:0007669"/>
    <property type="project" value="UniProtKB-SubCell"/>
</dbReference>
<dbReference type="SUPFAM" id="SSF53474">
    <property type="entry name" value="alpha/beta-Hydrolases"/>
    <property type="match status" value="1"/>
</dbReference>
<comment type="subcellular location">
    <subcellularLocation>
        <location evidence="2">Endoplasmic reticulum</location>
    </subcellularLocation>
    <subcellularLocation>
        <location evidence="3">Membrane</location>
    </subcellularLocation>
    <subcellularLocation>
        <location evidence="1">Mitochondrion</location>
    </subcellularLocation>
</comment>
<dbReference type="InterPro" id="IPR052374">
    <property type="entry name" value="SERAC1"/>
</dbReference>
<accession>A0A072PHK8</accession>
<dbReference type="GO" id="GO:0016020">
    <property type="term" value="C:membrane"/>
    <property type="evidence" value="ECO:0007669"/>
    <property type="project" value="UniProtKB-SubCell"/>
</dbReference>
<dbReference type="OrthoDB" id="4115537at2759"/>
<sequence>MIESMVPTIHACTDASPVVDVVLVHELSSHENTVWEQSDIPIRWLRDALPATLPPARLLSYGYDADISLHRPEVSQSSIDANAHQLHEMLQLKRVRADEMIRPIIFMTHSLGGVVVNQALRIAKLKSRRTIFDHCQGVVFLGRSCPTTHPLISPPTPLWKAIYNLGYHAGLVLCQLGCTAVVANYQPTGPRRVADNKGGFSHLDPSPTFFVFAVLGYFLSFMTSYSTLERTPYQTYLLVIGFTLGAAISVYMLVQQISSNVLTAVMPLCLTSALMGCTVSDFISSLSHQADAESALNLMQAWATSVKVPSEQVNGEKL</sequence>
<evidence type="ECO:0000313" key="8">
    <source>
        <dbReference type="EMBL" id="KEF59331.1"/>
    </source>
</evidence>
<evidence type="ECO:0000256" key="3">
    <source>
        <dbReference type="ARBA" id="ARBA00004370"/>
    </source>
</evidence>
<keyword evidence="6 7" id="KW-0472">Membrane</keyword>
<keyword evidence="9" id="KW-1185">Reference proteome</keyword>
<evidence type="ECO:0000256" key="6">
    <source>
        <dbReference type="ARBA" id="ARBA00023136"/>
    </source>
</evidence>
<name>A0A072PHK8_9EURO</name>
<keyword evidence="5" id="KW-0496">Mitochondrion</keyword>
<reference evidence="8 9" key="1">
    <citation type="submission" date="2013-03" db="EMBL/GenBank/DDBJ databases">
        <title>The Genome Sequence of Exophiala aquamarina CBS 119918.</title>
        <authorList>
            <consortium name="The Broad Institute Genomics Platform"/>
            <person name="Cuomo C."/>
            <person name="de Hoog S."/>
            <person name="Gorbushina A."/>
            <person name="Walker B."/>
            <person name="Young S.K."/>
            <person name="Zeng Q."/>
            <person name="Gargeya S."/>
            <person name="Fitzgerald M."/>
            <person name="Haas B."/>
            <person name="Abouelleil A."/>
            <person name="Allen A.W."/>
            <person name="Alvarado L."/>
            <person name="Arachchi H.M."/>
            <person name="Berlin A.M."/>
            <person name="Chapman S.B."/>
            <person name="Gainer-Dewar J."/>
            <person name="Goldberg J."/>
            <person name="Griggs A."/>
            <person name="Gujja S."/>
            <person name="Hansen M."/>
            <person name="Howarth C."/>
            <person name="Imamovic A."/>
            <person name="Ireland A."/>
            <person name="Larimer J."/>
            <person name="McCowan C."/>
            <person name="Murphy C."/>
            <person name="Pearson M."/>
            <person name="Poon T.W."/>
            <person name="Priest M."/>
            <person name="Roberts A."/>
            <person name="Saif S."/>
            <person name="Shea T."/>
            <person name="Sisk P."/>
            <person name="Sykes S."/>
            <person name="Wortman J."/>
            <person name="Nusbaum C."/>
            <person name="Birren B."/>
        </authorList>
    </citation>
    <scope>NUCLEOTIDE SEQUENCE [LARGE SCALE GENOMIC DNA]</scope>
    <source>
        <strain evidence="8 9">CBS 119918</strain>
    </source>
</reference>
<feature type="transmembrane region" description="Helical" evidence="7">
    <location>
        <begin position="209"/>
        <end position="228"/>
    </location>
</feature>